<keyword evidence="8" id="KW-0472">Membrane</keyword>
<evidence type="ECO:0000256" key="5">
    <source>
        <dbReference type="ARBA" id="ARBA00022792"/>
    </source>
</evidence>
<evidence type="ECO:0000256" key="11">
    <source>
        <dbReference type="ARBA" id="ARBA00047906"/>
    </source>
</evidence>
<dbReference type="PANTHER" id="PTHR12497">
    <property type="entry name" value="TAZ PROTEIN TAFAZZIN"/>
    <property type="match status" value="1"/>
</dbReference>
<dbReference type="CDD" id="cd07989">
    <property type="entry name" value="LPLAT_AGPAT-like"/>
    <property type="match status" value="1"/>
</dbReference>
<dbReference type="OrthoDB" id="193467at2759"/>
<dbReference type="Proteomes" id="UP000605970">
    <property type="component" value="Unassembled WGS sequence"/>
</dbReference>
<keyword evidence="3" id="KW-0808">Transferase</keyword>
<evidence type="ECO:0000256" key="4">
    <source>
        <dbReference type="ARBA" id="ARBA00022787"/>
    </source>
</evidence>
<evidence type="ECO:0000313" key="16">
    <source>
        <dbReference type="Proteomes" id="UP000605970"/>
    </source>
</evidence>
<evidence type="ECO:0000256" key="12">
    <source>
        <dbReference type="ARBA" id="ARBA00049543"/>
    </source>
</evidence>
<accession>A0A8T0A3J2</accession>
<dbReference type="EMBL" id="JABEBT010000003">
    <property type="protein sequence ID" value="KAF7639896.1"/>
    <property type="molecule type" value="Genomic_DNA"/>
</dbReference>
<keyword evidence="6" id="KW-0443">Lipid metabolism</keyword>
<dbReference type="GO" id="GO:0047184">
    <property type="term" value="F:1-acylglycerophosphocholine O-acyltransferase activity"/>
    <property type="evidence" value="ECO:0007669"/>
    <property type="project" value="TreeGrafter"/>
</dbReference>
<evidence type="ECO:0000256" key="10">
    <source>
        <dbReference type="ARBA" id="ARBA00024323"/>
    </source>
</evidence>
<evidence type="ECO:0000256" key="7">
    <source>
        <dbReference type="ARBA" id="ARBA00023128"/>
    </source>
</evidence>
<sequence length="285" mass="32960">MEDSTIQHQLLKKSSFKFAWPFPERPSWVYRLQSNVVIFGVFCFAKLVLCGLNKIKINPEHKKIILNLIEDDTRPLITMANHRSVVDDPLIWALFSFKEFCSNISRFRYILAANNICFTNPLYNCFFSLGRCVPCVRGDGVFQRGVDLCVDRLSNNGWVHIFPEAEVTTTPIRIKWGIARMIVDSSLPPILLPIWTRGMADAWPNTRPYFPRIGKMVEIHVGTPIDTAIWISASHTEKETELQRRKRLADLVQEQLYKLGERVEKQKLVIGERIRNNLSKKSETQ</sequence>
<keyword evidence="16" id="KW-1185">Reference proteome</keyword>
<comment type="similarity">
    <text evidence="2 13">Belongs to the taffazin family.</text>
</comment>
<evidence type="ECO:0000256" key="1">
    <source>
        <dbReference type="ARBA" id="ARBA00004137"/>
    </source>
</evidence>
<name>A0A8T0A3J2_9BILA</name>
<evidence type="ECO:0000256" key="8">
    <source>
        <dbReference type="ARBA" id="ARBA00023136"/>
    </source>
</evidence>
<comment type="subcellular location">
    <subcellularLocation>
        <location evidence="1">Mitochondrion inner membrane</location>
        <topology evidence="1">Peripheral membrane protein</topology>
        <orientation evidence="1">Intermembrane side</orientation>
    </subcellularLocation>
    <subcellularLocation>
        <location evidence="10">Mitochondrion outer membrane</location>
        <topology evidence="10">Peripheral membrane protein</topology>
        <orientation evidence="10">Intermembrane side</orientation>
    </subcellularLocation>
</comment>
<dbReference type="InterPro" id="IPR002123">
    <property type="entry name" value="Plipid/glycerol_acylTrfase"/>
</dbReference>
<evidence type="ECO:0000313" key="15">
    <source>
        <dbReference type="EMBL" id="KAF7639896.1"/>
    </source>
</evidence>
<dbReference type="Pfam" id="PF01553">
    <property type="entry name" value="Acyltransferase"/>
    <property type="match status" value="1"/>
</dbReference>
<comment type="catalytic activity">
    <reaction evidence="12">
        <text>1,2-di-(9Z-octadecenoyl)-sn-glycero-3-phosphocholine + 1-hexadecanoyl-sn-glycero-3-phosphocholine = 1-hexadecanoyl-2-(9Z-octadecenoyl)-sn-glycero-3-phosphocholine + 1-(9Z-octadecenoyl)-sn-glycero-3-phosphocholine</text>
        <dbReference type="Rhea" id="RHEA:43816"/>
        <dbReference type="ChEBI" id="CHEBI:28610"/>
        <dbReference type="ChEBI" id="CHEBI:72998"/>
        <dbReference type="ChEBI" id="CHEBI:73001"/>
        <dbReference type="ChEBI" id="CHEBI:74669"/>
    </reaction>
    <physiologicalReaction direction="left-to-right" evidence="12">
        <dbReference type="Rhea" id="RHEA:43817"/>
    </physiologicalReaction>
    <physiologicalReaction direction="right-to-left" evidence="12">
        <dbReference type="Rhea" id="RHEA:43818"/>
    </physiologicalReaction>
</comment>
<evidence type="ECO:0000256" key="6">
    <source>
        <dbReference type="ARBA" id="ARBA00023098"/>
    </source>
</evidence>
<evidence type="ECO:0000256" key="3">
    <source>
        <dbReference type="ARBA" id="ARBA00022679"/>
    </source>
</evidence>
<dbReference type="PRINTS" id="PR00979">
    <property type="entry name" value="TAFAZZIN"/>
</dbReference>
<evidence type="ECO:0000256" key="2">
    <source>
        <dbReference type="ARBA" id="ARBA00010524"/>
    </source>
</evidence>
<dbReference type="SUPFAM" id="SSF69593">
    <property type="entry name" value="Glycerol-3-phosphate (1)-acyltransferase"/>
    <property type="match status" value="1"/>
</dbReference>
<keyword evidence="4" id="KW-1000">Mitochondrion outer membrane</keyword>
<dbReference type="InterPro" id="IPR000872">
    <property type="entry name" value="Tafazzin"/>
</dbReference>
<keyword evidence="9" id="KW-0012">Acyltransferase</keyword>
<comment type="caution">
    <text evidence="15">The sequence shown here is derived from an EMBL/GenBank/DDBJ whole genome shotgun (WGS) entry which is preliminary data.</text>
</comment>
<evidence type="ECO:0000256" key="13">
    <source>
        <dbReference type="RuleBase" id="RU365062"/>
    </source>
</evidence>
<dbReference type="GO" id="GO:0005743">
    <property type="term" value="C:mitochondrial inner membrane"/>
    <property type="evidence" value="ECO:0007669"/>
    <property type="project" value="UniProtKB-SubCell"/>
</dbReference>
<gene>
    <name evidence="15" type="ORF">Mgra_00000817</name>
</gene>
<evidence type="ECO:0000259" key="14">
    <source>
        <dbReference type="SMART" id="SM00563"/>
    </source>
</evidence>
<proteinExistence type="inferred from homology"/>
<dbReference type="SMART" id="SM00563">
    <property type="entry name" value="PlsC"/>
    <property type="match status" value="1"/>
</dbReference>
<keyword evidence="5" id="KW-0999">Mitochondrion inner membrane</keyword>
<keyword evidence="7" id="KW-0496">Mitochondrion</keyword>
<evidence type="ECO:0000256" key="9">
    <source>
        <dbReference type="ARBA" id="ARBA00023315"/>
    </source>
</evidence>
<dbReference type="PANTHER" id="PTHR12497:SF0">
    <property type="entry name" value="TAFAZZIN"/>
    <property type="match status" value="1"/>
</dbReference>
<dbReference type="AlphaFoldDB" id="A0A8T0A3J2"/>
<organism evidence="15 16">
    <name type="scientific">Meloidogyne graminicola</name>
    <dbReference type="NCBI Taxonomy" id="189291"/>
    <lineage>
        <taxon>Eukaryota</taxon>
        <taxon>Metazoa</taxon>
        <taxon>Ecdysozoa</taxon>
        <taxon>Nematoda</taxon>
        <taxon>Chromadorea</taxon>
        <taxon>Rhabditida</taxon>
        <taxon>Tylenchina</taxon>
        <taxon>Tylenchomorpha</taxon>
        <taxon>Tylenchoidea</taxon>
        <taxon>Meloidogynidae</taxon>
        <taxon>Meloidogyninae</taxon>
        <taxon>Meloidogyne</taxon>
    </lineage>
</organism>
<dbReference type="GO" id="GO:0005741">
    <property type="term" value="C:mitochondrial outer membrane"/>
    <property type="evidence" value="ECO:0007669"/>
    <property type="project" value="UniProtKB-SubCell"/>
</dbReference>
<feature type="domain" description="Phospholipid/glycerol acyltransferase" evidence="14">
    <location>
        <begin position="76"/>
        <end position="199"/>
    </location>
</feature>
<comment type="catalytic activity">
    <reaction evidence="11">
        <text>1'-[1,2-diacyl-sn-glycero-3-phospho],3'-[1-acyl-sn-glycero-3-phospho]-glycerol + a 1,2-diacyl-sn-glycero-3-phosphocholine = a cardiolipin + a 1-acyl-sn-glycero-3-phosphocholine</text>
        <dbReference type="Rhea" id="RHEA:33731"/>
        <dbReference type="ChEBI" id="CHEBI:57643"/>
        <dbReference type="ChEBI" id="CHEBI:58168"/>
        <dbReference type="ChEBI" id="CHEBI:62237"/>
        <dbReference type="ChEBI" id="CHEBI:64743"/>
    </reaction>
    <physiologicalReaction direction="left-to-right" evidence="11">
        <dbReference type="Rhea" id="RHEA:33732"/>
    </physiologicalReaction>
    <physiologicalReaction direction="right-to-left" evidence="11">
        <dbReference type="Rhea" id="RHEA:33733"/>
    </physiologicalReaction>
</comment>
<dbReference type="GO" id="GO:0007007">
    <property type="term" value="P:inner mitochondrial membrane organization"/>
    <property type="evidence" value="ECO:0007669"/>
    <property type="project" value="TreeGrafter"/>
</dbReference>
<dbReference type="GO" id="GO:0035965">
    <property type="term" value="P:cardiolipin acyl-chain remodeling"/>
    <property type="evidence" value="ECO:0007669"/>
    <property type="project" value="TreeGrafter"/>
</dbReference>
<protein>
    <recommendedName>
        <fullName evidence="13">Tafazzin family protein</fullName>
    </recommendedName>
</protein>
<reference evidence="15" key="1">
    <citation type="journal article" date="2020" name="Ecol. Evol.">
        <title>Genome structure and content of the rice root-knot nematode (Meloidogyne graminicola).</title>
        <authorList>
            <person name="Phan N.T."/>
            <person name="Danchin E.G.J."/>
            <person name="Klopp C."/>
            <person name="Perfus-Barbeoch L."/>
            <person name="Kozlowski D.K."/>
            <person name="Koutsovoulos G.D."/>
            <person name="Lopez-Roques C."/>
            <person name="Bouchez O."/>
            <person name="Zahm M."/>
            <person name="Besnard G."/>
            <person name="Bellafiore S."/>
        </authorList>
    </citation>
    <scope>NUCLEOTIDE SEQUENCE</scope>
    <source>
        <strain evidence="15">VN-18</strain>
    </source>
</reference>